<evidence type="ECO:0000259" key="2">
    <source>
        <dbReference type="PROSITE" id="PS50119"/>
    </source>
</evidence>
<keyword evidence="1" id="KW-0863">Zinc-finger</keyword>
<keyword evidence="4" id="KW-1185">Reference proteome</keyword>
<keyword evidence="1" id="KW-0862">Zinc</keyword>
<protein>
    <recommendedName>
        <fullName evidence="2">B box-type domain-containing protein</fullName>
    </recommendedName>
</protein>
<dbReference type="OrthoDB" id="10314141at2759"/>
<dbReference type="InterPro" id="IPR000315">
    <property type="entry name" value="Znf_B-box"/>
</dbReference>
<dbReference type="SUPFAM" id="SSF57845">
    <property type="entry name" value="B-box zinc-binding domain"/>
    <property type="match status" value="1"/>
</dbReference>
<dbReference type="PROSITE" id="PS50119">
    <property type="entry name" value="ZF_BBOX"/>
    <property type="match status" value="1"/>
</dbReference>
<dbReference type="GO" id="GO:0008270">
    <property type="term" value="F:zinc ion binding"/>
    <property type="evidence" value="ECO:0007669"/>
    <property type="project" value="UniProtKB-KW"/>
</dbReference>
<organism evidence="3 4">
    <name type="scientific">Mytilus edulis</name>
    <name type="common">Blue mussel</name>
    <dbReference type="NCBI Taxonomy" id="6550"/>
    <lineage>
        <taxon>Eukaryota</taxon>
        <taxon>Metazoa</taxon>
        <taxon>Spiralia</taxon>
        <taxon>Lophotrochozoa</taxon>
        <taxon>Mollusca</taxon>
        <taxon>Bivalvia</taxon>
        <taxon>Autobranchia</taxon>
        <taxon>Pteriomorphia</taxon>
        <taxon>Mytilida</taxon>
        <taxon>Mytiloidea</taxon>
        <taxon>Mytilidae</taxon>
        <taxon>Mytilinae</taxon>
        <taxon>Mytilus</taxon>
    </lineage>
</organism>
<dbReference type="EMBL" id="CAJPWZ010001532">
    <property type="protein sequence ID" value="CAG2217360.1"/>
    <property type="molecule type" value="Genomic_DNA"/>
</dbReference>
<evidence type="ECO:0000313" key="3">
    <source>
        <dbReference type="EMBL" id="CAG2217360.1"/>
    </source>
</evidence>
<accession>A0A8S3SCV2</accession>
<dbReference type="Proteomes" id="UP000683360">
    <property type="component" value="Unassembled WGS sequence"/>
</dbReference>
<gene>
    <name evidence="3" type="ORF">MEDL_31048</name>
</gene>
<dbReference type="Pfam" id="PF00643">
    <property type="entry name" value="zf-B_box"/>
    <property type="match status" value="1"/>
</dbReference>
<evidence type="ECO:0000313" key="4">
    <source>
        <dbReference type="Proteomes" id="UP000683360"/>
    </source>
</evidence>
<keyword evidence="1" id="KW-0479">Metal-binding</keyword>
<feature type="domain" description="B box-type" evidence="2">
    <location>
        <begin position="4"/>
        <end position="45"/>
    </location>
</feature>
<reference evidence="3" key="1">
    <citation type="submission" date="2021-03" db="EMBL/GenBank/DDBJ databases">
        <authorList>
            <person name="Bekaert M."/>
        </authorList>
    </citation>
    <scope>NUCLEOTIDE SEQUENCE</scope>
</reference>
<dbReference type="AlphaFoldDB" id="A0A8S3SCV2"/>
<comment type="caution">
    <text evidence="3">The sequence shown here is derived from an EMBL/GenBank/DDBJ whole genome shotgun (WGS) entry which is preliminary data.</text>
</comment>
<sequence length="480" mass="54982">MADNSNIKCNFHNQDYKLYCKECKDCICMECLDTDLHQTHSFCKFKVAKKDILKELQTFIADNSEHNSETADHFSEALKRKIEEFKDNELLIKTQVIAGAEEMIRHIKASKDELLTSLEKHFHKYNEHIKTVQDSLKSICTNVNDLDPDTIKDYQAVNLLVEMRRCISTCKNLLSKDEKPTFIQNPNCAVGYFTNIPKGNNDNNDAETICKYDDANDINNKPHKCSVSVEVQTDYNDNFVANEHEAKQEESSSDEIKEDYPITISFKYEKGLIDKIIPISDQDAWVIISRQLRKIKNQVLESTKYVTADDFVLLKDGSVVVLNVYDKFIKKLLLDGRVVPFSCLDNYCTAGSLCLAENTVFINMHNLLYYNKTSKTVFSNMNCFSFEGILSSTRNVSDLNLTGSPDLAVYINGKVKSFCILCRYSDGNNKLSTIYLVSPKKKTMNRRTRLMLNLFKESLVCRLVINSSVMVFVLIRTILL</sequence>
<name>A0A8S3SCV2_MYTED</name>
<dbReference type="Gene3D" id="3.30.160.60">
    <property type="entry name" value="Classic Zinc Finger"/>
    <property type="match status" value="1"/>
</dbReference>
<evidence type="ECO:0000256" key="1">
    <source>
        <dbReference type="PROSITE-ProRule" id="PRU00024"/>
    </source>
</evidence>
<proteinExistence type="predicted"/>
<dbReference type="CDD" id="cd19756">
    <property type="entry name" value="Bbox2"/>
    <property type="match status" value="1"/>
</dbReference>